<dbReference type="EnsemblMetazoa" id="HelroT85733">
    <property type="protein sequence ID" value="HelroP85733"/>
    <property type="gene ID" value="HelroG85733"/>
</dbReference>
<keyword evidence="8" id="KW-1185">Reference proteome</keyword>
<evidence type="ECO:0000313" key="6">
    <source>
        <dbReference type="EMBL" id="ESN97189.1"/>
    </source>
</evidence>
<dbReference type="STRING" id="6412.T1G625"/>
<dbReference type="FunCoup" id="T1G625">
    <property type="interactions" value="1501"/>
</dbReference>
<dbReference type="OMA" id="WDPVLHW"/>
<reference evidence="8" key="1">
    <citation type="submission" date="2012-12" db="EMBL/GenBank/DDBJ databases">
        <authorList>
            <person name="Hellsten U."/>
            <person name="Grimwood J."/>
            <person name="Chapman J.A."/>
            <person name="Shapiro H."/>
            <person name="Aerts A."/>
            <person name="Otillar R.P."/>
            <person name="Terry A.Y."/>
            <person name="Boore J.L."/>
            <person name="Simakov O."/>
            <person name="Marletaz F."/>
            <person name="Cho S.-J."/>
            <person name="Edsinger-Gonzales E."/>
            <person name="Havlak P."/>
            <person name="Kuo D.-H."/>
            <person name="Larsson T."/>
            <person name="Lv J."/>
            <person name="Arendt D."/>
            <person name="Savage R."/>
            <person name="Osoegawa K."/>
            <person name="de Jong P."/>
            <person name="Lindberg D.R."/>
            <person name="Seaver E.C."/>
            <person name="Weisblat D.A."/>
            <person name="Putnam N.H."/>
            <person name="Grigoriev I.V."/>
            <person name="Rokhsar D.S."/>
        </authorList>
    </citation>
    <scope>NUCLEOTIDE SEQUENCE</scope>
</reference>
<dbReference type="GO" id="GO:0033615">
    <property type="term" value="P:mitochondrial proton-transporting ATP synthase complex assembly"/>
    <property type="evidence" value="ECO:0000318"/>
    <property type="project" value="GO_Central"/>
</dbReference>
<dbReference type="PANTHER" id="PTHR21013">
    <property type="entry name" value="ATP SYNTHASE MITOCHONDRIAL F1 COMPLEX ASSEMBLY FACTOR 2/ATP12 PROTEIN, MITOCHONDRIAL PRECURSOR"/>
    <property type="match status" value="1"/>
</dbReference>
<keyword evidence="4" id="KW-0496">Mitochondrion</keyword>
<dbReference type="EMBL" id="AMQM01006375">
    <property type="status" value="NOT_ANNOTATED_CDS"/>
    <property type="molecule type" value="Genomic_DNA"/>
</dbReference>
<dbReference type="GeneID" id="20216522"/>
<accession>T1G625</accession>
<dbReference type="SUPFAM" id="SSF160909">
    <property type="entry name" value="ATP12-like"/>
    <property type="match status" value="1"/>
</dbReference>
<keyword evidence="5" id="KW-0143">Chaperone</keyword>
<organism evidence="7 8">
    <name type="scientific">Helobdella robusta</name>
    <name type="common">Californian leech</name>
    <dbReference type="NCBI Taxonomy" id="6412"/>
    <lineage>
        <taxon>Eukaryota</taxon>
        <taxon>Metazoa</taxon>
        <taxon>Spiralia</taxon>
        <taxon>Lophotrochozoa</taxon>
        <taxon>Annelida</taxon>
        <taxon>Clitellata</taxon>
        <taxon>Hirudinea</taxon>
        <taxon>Rhynchobdellida</taxon>
        <taxon>Glossiphoniidae</taxon>
        <taxon>Helobdella</taxon>
    </lineage>
</organism>
<dbReference type="OrthoDB" id="5673at2759"/>
<keyword evidence="3" id="KW-0809">Transit peptide</keyword>
<comment type="similarity">
    <text evidence="2">Belongs to the ATP12 family.</text>
</comment>
<dbReference type="RefSeq" id="XP_009024639.1">
    <property type="nucleotide sequence ID" value="XM_009026391.1"/>
</dbReference>
<reference evidence="6 8" key="2">
    <citation type="journal article" date="2013" name="Nature">
        <title>Insights into bilaterian evolution from three spiralian genomes.</title>
        <authorList>
            <person name="Simakov O."/>
            <person name="Marletaz F."/>
            <person name="Cho S.J."/>
            <person name="Edsinger-Gonzales E."/>
            <person name="Havlak P."/>
            <person name="Hellsten U."/>
            <person name="Kuo D.H."/>
            <person name="Larsson T."/>
            <person name="Lv J."/>
            <person name="Arendt D."/>
            <person name="Savage R."/>
            <person name="Osoegawa K."/>
            <person name="de Jong P."/>
            <person name="Grimwood J."/>
            <person name="Chapman J.A."/>
            <person name="Shapiro H."/>
            <person name="Aerts A."/>
            <person name="Otillar R.P."/>
            <person name="Terry A.Y."/>
            <person name="Boore J.L."/>
            <person name="Grigoriev I.V."/>
            <person name="Lindberg D.R."/>
            <person name="Seaver E.C."/>
            <person name="Weisblat D.A."/>
            <person name="Putnam N.H."/>
            <person name="Rokhsar D.S."/>
        </authorList>
    </citation>
    <scope>NUCLEOTIDE SEQUENCE</scope>
</reference>
<gene>
    <name evidence="7" type="primary">20216522</name>
    <name evidence="6" type="ORF">HELRODRAFT_85733</name>
</gene>
<dbReference type="GO" id="GO:0005739">
    <property type="term" value="C:mitochondrion"/>
    <property type="evidence" value="ECO:0000318"/>
    <property type="project" value="GO_Central"/>
</dbReference>
<dbReference type="PANTHER" id="PTHR21013:SF10">
    <property type="entry name" value="ATP SYNTHASE MITOCHONDRIAL F1 COMPLEX ASSEMBLY FACTOR 2"/>
    <property type="match status" value="1"/>
</dbReference>
<evidence type="ECO:0008006" key="9">
    <source>
        <dbReference type="Google" id="ProtNLM"/>
    </source>
</evidence>
<dbReference type="InterPro" id="IPR023335">
    <property type="entry name" value="ATP12_ortho_dom_sf"/>
</dbReference>
<evidence type="ECO:0000256" key="3">
    <source>
        <dbReference type="ARBA" id="ARBA00022946"/>
    </source>
</evidence>
<dbReference type="CTD" id="20216522"/>
<name>T1G625_HELRO</name>
<reference evidence="7" key="3">
    <citation type="submission" date="2015-06" db="UniProtKB">
        <authorList>
            <consortium name="EnsemblMetazoa"/>
        </authorList>
    </citation>
    <scope>IDENTIFICATION</scope>
</reference>
<evidence type="ECO:0000256" key="1">
    <source>
        <dbReference type="ARBA" id="ARBA00004173"/>
    </source>
</evidence>
<dbReference type="Gene3D" id="1.10.3580.10">
    <property type="entry name" value="ATP12 ATPase"/>
    <property type="match status" value="1"/>
</dbReference>
<dbReference type="AlphaFoldDB" id="T1G625"/>
<dbReference type="KEGG" id="hro:HELRODRAFT_85733"/>
<dbReference type="Pfam" id="PF07542">
    <property type="entry name" value="ATP12"/>
    <property type="match status" value="1"/>
</dbReference>
<evidence type="ECO:0000256" key="5">
    <source>
        <dbReference type="ARBA" id="ARBA00023186"/>
    </source>
</evidence>
<evidence type="ECO:0000256" key="2">
    <source>
        <dbReference type="ARBA" id="ARBA00008231"/>
    </source>
</evidence>
<evidence type="ECO:0000313" key="7">
    <source>
        <dbReference type="EnsemblMetazoa" id="HelroP85733"/>
    </source>
</evidence>
<evidence type="ECO:0000313" key="8">
    <source>
        <dbReference type="Proteomes" id="UP000015101"/>
    </source>
</evidence>
<dbReference type="Gene3D" id="3.30.2180.10">
    <property type="entry name" value="ATP12-like"/>
    <property type="match status" value="1"/>
</dbReference>
<evidence type="ECO:0000256" key="4">
    <source>
        <dbReference type="ARBA" id="ARBA00023128"/>
    </source>
</evidence>
<dbReference type="EMBL" id="KB097417">
    <property type="protein sequence ID" value="ESN97189.1"/>
    <property type="molecule type" value="Genomic_DNA"/>
</dbReference>
<dbReference type="Proteomes" id="UP000015101">
    <property type="component" value="Unassembled WGS sequence"/>
</dbReference>
<protein>
    <recommendedName>
        <fullName evidence="9">ATP synthase mitochondrial F1 complex assembly factor 2</fullName>
    </recommendedName>
</protein>
<sequence>EIKRFYKNVTITKSNGGFEVNLDRHKLRTPLGNVLLIPSEPIALGVAEEWRSQDKTINKFNMHLTSLANMCADRNGLKDRDCIIRKMLEYLSTDTVCFRADSPKELVDLQNEKWNGLVDSLERRFQVEIPVTSGLSVPKIPENTTHTFTQYLKSFSDWSLVGYEQAVDCLKSFVIATHAVNRELSIVQAVSLSHLEIQFQTSLWGTVEWKHTMDETETKARLAAAVLFVHFNSSSSEKIDKNSFKKFINV</sequence>
<dbReference type="eggNOG" id="KOG3015">
    <property type="taxonomic scope" value="Eukaryota"/>
</dbReference>
<dbReference type="HOGENOM" id="CLU_047893_2_0_1"/>
<dbReference type="InterPro" id="IPR011419">
    <property type="entry name" value="ATP12_ATP_synth-F1-assembly"/>
</dbReference>
<dbReference type="InParanoid" id="T1G625"/>
<comment type="subcellular location">
    <subcellularLocation>
        <location evidence="1">Mitochondrion</location>
    </subcellularLocation>
</comment>
<proteinExistence type="inferred from homology"/>
<dbReference type="InterPro" id="IPR042272">
    <property type="entry name" value="ATP12_ATP_synth-F1-assembly_N"/>
</dbReference>